<reference evidence="1 2" key="1">
    <citation type="journal article" date="2013" name="Curr. Biol.">
        <title>The Genome of the Foraminiferan Reticulomyxa filosa.</title>
        <authorList>
            <person name="Glockner G."/>
            <person name="Hulsmann N."/>
            <person name="Schleicher M."/>
            <person name="Noegel A.A."/>
            <person name="Eichinger L."/>
            <person name="Gallinger C."/>
            <person name="Pawlowski J."/>
            <person name="Sierra R."/>
            <person name="Euteneuer U."/>
            <person name="Pillet L."/>
            <person name="Moustafa A."/>
            <person name="Platzer M."/>
            <person name="Groth M."/>
            <person name="Szafranski K."/>
            <person name="Schliwa M."/>
        </authorList>
    </citation>
    <scope>NUCLEOTIDE SEQUENCE [LARGE SCALE GENOMIC DNA]</scope>
</reference>
<name>X6LE86_RETFI</name>
<feature type="non-terminal residue" evidence="1">
    <location>
        <position position="1"/>
    </location>
</feature>
<comment type="caution">
    <text evidence="1">The sequence shown here is derived from an EMBL/GenBank/DDBJ whole genome shotgun (WGS) entry which is preliminary data.</text>
</comment>
<keyword evidence="2" id="KW-1185">Reference proteome</keyword>
<accession>X6LE86</accession>
<organism evidence="1 2">
    <name type="scientific">Reticulomyxa filosa</name>
    <dbReference type="NCBI Taxonomy" id="46433"/>
    <lineage>
        <taxon>Eukaryota</taxon>
        <taxon>Sar</taxon>
        <taxon>Rhizaria</taxon>
        <taxon>Retaria</taxon>
        <taxon>Foraminifera</taxon>
        <taxon>Monothalamids</taxon>
        <taxon>Reticulomyxidae</taxon>
        <taxon>Reticulomyxa</taxon>
    </lineage>
</organism>
<dbReference type="Proteomes" id="UP000023152">
    <property type="component" value="Unassembled WGS sequence"/>
</dbReference>
<gene>
    <name evidence="1" type="ORF">RFI_37134</name>
</gene>
<dbReference type="AlphaFoldDB" id="X6LE86"/>
<dbReference type="EMBL" id="ASPP01041368">
    <property type="protein sequence ID" value="ETO00313.1"/>
    <property type="molecule type" value="Genomic_DNA"/>
</dbReference>
<proteinExistence type="predicted"/>
<sequence>RFDGMDLITYSIKVLFKKSVKRDCLQKKDDGEVEQSAIQIEKLARNDTEIFEQEALNEFIAKDSYSFRSLFKKYQERLYNDVLTVKKCWKQLKLKAASEMSKYKQRADDNIQAENVLDVQASAQHKEMK</sequence>
<evidence type="ECO:0000313" key="1">
    <source>
        <dbReference type="EMBL" id="ETO00313.1"/>
    </source>
</evidence>
<protein>
    <submittedName>
        <fullName evidence="1">Uncharacterized protein</fullName>
    </submittedName>
</protein>
<evidence type="ECO:0000313" key="2">
    <source>
        <dbReference type="Proteomes" id="UP000023152"/>
    </source>
</evidence>